<keyword evidence="2" id="KW-0238">DNA-binding</keyword>
<keyword evidence="1" id="KW-0680">Restriction system</keyword>
<sequence length="79" mass="9151">MLYPKGTILVSLGRYSRGVGMLKEVALAEVKICGLRANVNDVLPEYLFHVLRWYRMKQEDRWSQRQLKSLPIPLPPLVV</sequence>
<comment type="caution">
    <text evidence="3">The sequence shown here is derived from an EMBL/GenBank/DDBJ whole genome shotgun (WGS) entry which is preliminary data.</text>
</comment>
<dbReference type="RefSeq" id="WP_055746470.1">
    <property type="nucleotide sequence ID" value="NZ_LJJB01000013.1"/>
</dbReference>
<gene>
    <name evidence="3" type="ORF">AN963_20785</name>
</gene>
<dbReference type="InterPro" id="IPR044946">
    <property type="entry name" value="Restrct_endonuc_typeI_TRD_sf"/>
</dbReference>
<reference evidence="3 4" key="1">
    <citation type="submission" date="2015-09" db="EMBL/GenBank/DDBJ databases">
        <title>Genome sequencing project for genomic taxonomy and phylogenomics of Bacillus-like bacteria.</title>
        <authorList>
            <person name="Liu B."/>
            <person name="Wang J."/>
            <person name="Zhu Y."/>
            <person name="Liu G."/>
            <person name="Chen Q."/>
            <person name="Chen Z."/>
            <person name="Lan J."/>
            <person name="Che J."/>
            <person name="Ge C."/>
            <person name="Shi H."/>
            <person name="Pan Z."/>
            <person name="Liu X."/>
        </authorList>
    </citation>
    <scope>NUCLEOTIDE SEQUENCE [LARGE SCALE GENOMIC DNA]</scope>
    <source>
        <strain evidence="3 4">DSM 8552</strain>
    </source>
</reference>
<keyword evidence="4" id="KW-1185">Reference proteome</keyword>
<evidence type="ECO:0008006" key="5">
    <source>
        <dbReference type="Google" id="ProtNLM"/>
    </source>
</evidence>
<organism evidence="3 4">
    <name type="scientific">Brevibacillus choshinensis</name>
    <dbReference type="NCBI Taxonomy" id="54911"/>
    <lineage>
        <taxon>Bacteria</taxon>
        <taxon>Bacillati</taxon>
        <taxon>Bacillota</taxon>
        <taxon>Bacilli</taxon>
        <taxon>Bacillales</taxon>
        <taxon>Paenibacillaceae</taxon>
        <taxon>Brevibacillus</taxon>
    </lineage>
</organism>
<protein>
    <recommendedName>
        <fullName evidence="5">Transposase</fullName>
    </recommendedName>
</protein>
<evidence type="ECO:0000313" key="4">
    <source>
        <dbReference type="Proteomes" id="UP000051063"/>
    </source>
</evidence>
<name>A0ABR5N064_BRECH</name>
<dbReference type="Gene3D" id="3.90.220.20">
    <property type="entry name" value="DNA methylase specificity domains"/>
    <property type="match status" value="1"/>
</dbReference>
<dbReference type="Proteomes" id="UP000051063">
    <property type="component" value="Unassembled WGS sequence"/>
</dbReference>
<evidence type="ECO:0000256" key="2">
    <source>
        <dbReference type="ARBA" id="ARBA00023125"/>
    </source>
</evidence>
<accession>A0ABR5N064</accession>
<dbReference type="EMBL" id="LJJB01000013">
    <property type="protein sequence ID" value="KQL43899.1"/>
    <property type="molecule type" value="Genomic_DNA"/>
</dbReference>
<dbReference type="SUPFAM" id="SSF116734">
    <property type="entry name" value="DNA methylase specificity domain"/>
    <property type="match status" value="1"/>
</dbReference>
<proteinExistence type="predicted"/>
<evidence type="ECO:0000256" key="1">
    <source>
        <dbReference type="ARBA" id="ARBA00022747"/>
    </source>
</evidence>
<evidence type="ECO:0000313" key="3">
    <source>
        <dbReference type="EMBL" id="KQL43899.1"/>
    </source>
</evidence>